<evidence type="ECO:0000259" key="2">
    <source>
        <dbReference type="PROSITE" id="PS50943"/>
    </source>
</evidence>
<keyword evidence="4" id="KW-1185">Reference proteome</keyword>
<dbReference type="InterPro" id="IPR001387">
    <property type="entry name" value="Cro/C1-type_HTH"/>
</dbReference>
<dbReference type="PROSITE" id="PS50943">
    <property type="entry name" value="HTH_CROC1"/>
    <property type="match status" value="1"/>
</dbReference>
<dbReference type="EMBL" id="JEOB01000001">
    <property type="protein sequence ID" value="EXM40735.1"/>
    <property type="molecule type" value="Genomic_DNA"/>
</dbReference>
<dbReference type="PANTHER" id="PTHR46558:SF4">
    <property type="entry name" value="DNA-BIDING PHAGE PROTEIN"/>
    <property type="match status" value="1"/>
</dbReference>
<accession>A0A011WUM8</accession>
<dbReference type="SMART" id="SM00530">
    <property type="entry name" value="HTH_XRE"/>
    <property type="match status" value="1"/>
</dbReference>
<evidence type="ECO:0000313" key="3">
    <source>
        <dbReference type="EMBL" id="EXM40735.1"/>
    </source>
</evidence>
<gene>
    <name evidence="3" type="ORF">RASY3_03185</name>
</gene>
<dbReference type="Proteomes" id="UP000021369">
    <property type="component" value="Unassembled WGS sequence"/>
</dbReference>
<proteinExistence type="predicted"/>
<dbReference type="Pfam" id="PF01381">
    <property type="entry name" value="HTH_3"/>
    <property type="match status" value="1"/>
</dbReference>
<reference evidence="3 4" key="1">
    <citation type="submission" date="2013-06" db="EMBL/GenBank/DDBJ databases">
        <title>Rumen cellulosomics: divergent fiber-degrading strategies revealed by comparative genome-wide analysis of six Ruminococcal strains.</title>
        <authorList>
            <person name="Dassa B."/>
            <person name="Borovok I."/>
            <person name="Lamed R."/>
            <person name="Flint H."/>
            <person name="Yeoman C.J."/>
            <person name="White B."/>
            <person name="Bayer E.A."/>
        </authorList>
    </citation>
    <scope>NUCLEOTIDE SEQUENCE [LARGE SCALE GENOMIC DNA]</scope>
    <source>
        <strain evidence="3 4">SY3</strain>
    </source>
</reference>
<dbReference type="InterPro" id="IPR010982">
    <property type="entry name" value="Lambda_DNA-bd_dom_sf"/>
</dbReference>
<evidence type="ECO:0000313" key="4">
    <source>
        <dbReference type="Proteomes" id="UP000021369"/>
    </source>
</evidence>
<feature type="domain" description="HTH cro/C1-type" evidence="2">
    <location>
        <begin position="41"/>
        <end position="96"/>
    </location>
</feature>
<organism evidence="3 4">
    <name type="scientific">Ruminococcus albus SY3</name>
    <dbReference type="NCBI Taxonomy" id="1341156"/>
    <lineage>
        <taxon>Bacteria</taxon>
        <taxon>Bacillati</taxon>
        <taxon>Bacillota</taxon>
        <taxon>Clostridia</taxon>
        <taxon>Eubacteriales</taxon>
        <taxon>Oscillospiraceae</taxon>
        <taxon>Ruminococcus</taxon>
    </lineage>
</organism>
<dbReference type="AlphaFoldDB" id="A0A011WUM8"/>
<dbReference type="Gene3D" id="1.10.260.40">
    <property type="entry name" value="lambda repressor-like DNA-binding domains"/>
    <property type="match status" value="2"/>
</dbReference>
<comment type="caution">
    <text evidence="3">The sequence shown here is derived from an EMBL/GenBank/DDBJ whole genome shotgun (WGS) entry which is preliminary data.</text>
</comment>
<dbReference type="CDD" id="cd00093">
    <property type="entry name" value="HTH_XRE"/>
    <property type="match status" value="1"/>
</dbReference>
<name>A0A011WUM8_RUMAL</name>
<dbReference type="RefSeq" id="WP_037285010.1">
    <property type="nucleotide sequence ID" value="NZ_JEOB01000001.1"/>
</dbReference>
<dbReference type="PANTHER" id="PTHR46558">
    <property type="entry name" value="TRACRIPTIONAL REGULATORY PROTEIN-RELATED-RELATED"/>
    <property type="match status" value="1"/>
</dbReference>
<dbReference type="PATRIC" id="fig|1341156.4.peg.356"/>
<protein>
    <submittedName>
        <fullName evidence="3">XRE family transcriptional regulator</fullName>
    </submittedName>
</protein>
<evidence type="ECO:0000256" key="1">
    <source>
        <dbReference type="ARBA" id="ARBA00023125"/>
    </source>
</evidence>
<dbReference type="SUPFAM" id="SSF47413">
    <property type="entry name" value="lambda repressor-like DNA-binding domains"/>
    <property type="match status" value="2"/>
</dbReference>
<sequence>MYTLYSTHTSGKTVTLYIHSFKPKGIPDFELNDNSTVSDRLKFYRISCGFMQKEIAAQIGVDRTTYARWENNVLSAYPLDKLTLLAEIFGCKVTDLLDEYNKFLINGQGSYIRNLQKKKSLTRCRLAELMSVSVGRVKDWENERKRVSMKCYVRLMEIDK</sequence>
<keyword evidence="1" id="KW-0238">DNA-binding</keyword>
<dbReference type="GO" id="GO:0003677">
    <property type="term" value="F:DNA binding"/>
    <property type="evidence" value="ECO:0007669"/>
    <property type="project" value="UniProtKB-KW"/>
</dbReference>